<protein>
    <submittedName>
        <fullName evidence="3">Uncharacterized protein</fullName>
    </submittedName>
</protein>
<accession>A0A540N667</accession>
<evidence type="ECO:0000256" key="2">
    <source>
        <dbReference type="SAM" id="Phobius"/>
    </source>
</evidence>
<organism evidence="3 4">
    <name type="scientific">Malus baccata</name>
    <name type="common">Siberian crab apple</name>
    <name type="synonym">Pyrus baccata</name>
    <dbReference type="NCBI Taxonomy" id="106549"/>
    <lineage>
        <taxon>Eukaryota</taxon>
        <taxon>Viridiplantae</taxon>
        <taxon>Streptophyta</taxon>
        <taxon>Embryophyta</taxon>
        <taxon>Tracheophyta</taxon>
        <taxon>Spermatophyta</taxon>
        <taxon>Magnoliopsida</taxon>
        <taxon>eudicotyledons</taxon>
        <taxon>Gunneridae</taxon>
        <taxon>Pentapetalae</taxon>
        <taxon>rosids</taxon>
        <taxon>fabids</taxon>
        <taxon>Rosales</taxon>
        <taxon>Rosaceae</taxon>
        <taxon>Amygdaloideae</taxon>
        <taxon>Maleae</taxon>
        <taxon>Malus</taxon>
    </lineage>
</organism>
<keyword evidence="2" id="KW-0812">Transmembrane</keyword>
<dbReference type="Proteomes" id="UP000315295">
    <property type="component" value="Unassembled WGS sequence"/>
</dbReference>
<dbReference type="EMBL" id="VIEB01000101">
    <property type="protein sequence ID" value="TQE06541.1"/>
    <property type="molecule type" value="Genomic_DNA"/>
</dbReference>
<dbReference type="AlphaFoldDB" id="A0A540N667"/>
<keyword evidence="2" id="KW-1133">Transmembrane helix</keyword>
<evidence type="ECO:0000256" key="1">
    <source>
        <dbReference type="SAM" id="MobiDB-lite"/>
    </source>
</evidence>
<comment type="caution">
    <text evidence="3">The sequence shown here is derived from an EMBL/GenBank/DDBJ whole genome shotgun (WGS) entry which is preliminary data.</text>
</comment>
<keyword evidence="4" id="KW-1185">Reference proteome</keyword>
<keyword evidence="2" id="KW-0472">Membrane</keyword>
<feature type="region of interest" description="Disordered" evidence="1">
    <location>
        <begin position="38"/>
        <end position="59"/>
    </location>
</feature>
<reference evidence="3 4" key="1">
    <citation type="journal article" date="2019" name="G3 (Bethesda)">
        <title>Sequencing of a Wild Apple (Malus baccata) Genome Unravels the Differences Between Cultivated and Wild Apple Species Regarding Disease Resistance and Cold Tolerance.</title>
        <authorList>
            <person name="Chen X."/>
        </authorList>
    </citation>
    <scope>NUCLEOTIDE SEQUENCE [LARGE SCALE GENOMIC DNA]</scope>
    <source>
        <strain evidence="4">cv. Shandingzi</strain>
        <tissue evidence="3">Leaves</tissue>
    </source>
</reference>
<feature type="compositionally biased region" description="Polar residues" evidence="1">
    <location>
        <begin position="40"/>
        <end position="51"/>
    </location>
</feature>
<gene>
    <name evidence="3" type="ORF">C1H46_007783</name>
</gene>
<name>A0A540N667_MALBA</name>
<sequence length="147" mass="16554">MIHRVYKSVAVIGRAHESVSVIRRALNSEAKPLVKYDVGSRSSGEGQNQTVAAIDDDSEAEEQAKVSDYYRTLLDIVQRRYSSASTYDVPKDSKAEEQPKVQDCRQVVVDEIQKGSCSPLTHYGMLLIFLYFLYFQGFYSIISVCSI</sequence>
<feature type="transmembrane region" description="Helical" evidence="2">
    <location>
        <begin position="123"/>
        <end position="142"/>
    </location>
</feature>
<evidence type="ECO:0000313" key="4">
    <source>
        <dbReference type="Proteomes" id="UP000315295"/>
    </source>
</evidence>
<evidence type="ECO:0000313" key="3">
    <source>
        <dbReference type="EMBL" id="TQE06541.1"/>
    </source>
</evidence>
<proteinExistence type="predicted"/>